<evidence type="ECO:0000313" key="2">
    <source>
        <dbReference type="EMBL" id="KKU55859.1"/>
    </source>
</evidence>
<sequence>MGIDWIKLVRKYKALWVALKDDEKTVIASGRTAKEAWTKAAKKGYSRPILTHIPSKVIPYVGQTHEVFL</sequence>
<feature type="domain" description="DUF5678" evidence="1">
    <location>
        <begin position="7"/>
        <end position="56"/>
    </location>
</feature>
<dbReference type="InterPro" id="IPR043734">
    <property type="entry name" value="DUF5678"/>
</dbReference>
<evidence type="ECO:0000313" key="3">
    <source>
        <dbReference type="Proteomes" id="UP000034607"/>
    </source>
</evidence>
<organism evidence="2 3">
    <name type="scientific">Candidatus Amesbacteria bacterium GW2011_GWA2_47_11</name>
    <dbReference type="NCBI Taxonomy" id="1618357"/>
    <lineage>
        <taxon>Bacteria</taxon>
        <taxon>Candidatus Amesiibacteriota</taxon>
    </lineage>
</organism>
<evidence type="ECO:0000259" key="1">
    <source>
        <dbReference type="Pfam" id="PF18929"/>
    </source>
</evidence>
<comment type="caution">
    <text evidence="2">The sequence shown here is derived from an EMBL/GenBank/DDBJ whole genome shotgun (WGS) entry which is preliminary data.</text>
</comment>
<reference evidence="2 3" key="1">
    <citation type="journal article" date="2015" name="Nature">
        <title>rRNA introns, odd ribosomes, and small enigmatic genomes across a large radiation of phyla.</title>
        <authorList>
            <person name="Brown C.T."/>
            <person name="Hug L.A."/>
            <person name="Thomas B.C."/>
            <person name="Sharon I."/>
            <person name="Castelle C.J."/>
            <person name="Singh A."/>
            <person name="Wilkins M.J."/>
            <person name="Williams K.H."/>
            <person name="Banfield J.F."/>
        </authorList>
    </citation>
    <scope>NUCLEOTIDE SEQUENCE [LARGE SCALE GENOMIC DNA]</scope>
</reference>
<accession>A0A0G1REW2</accession>
<dbReference type="Proteomes" id="UP000034607">
    <property type="component" value="Unassembled WGS sequence"/>
</dbReference>
<proteinExistence type="predicted"/>
<gene>
    <name evidence="2" type="ORF">UX78_C0015G0006</name>
</gene>
<dbReference type="EMBL" id="LCNM01000015">
    <property type="protein sequence ID" value="KKU55859.1"/>
    <property type="molecule type" value="Genomic_DNA"/>
</dbReference>
<name>A0A0G1REW2_9BACT</name>
<protein>
    <recommendedName>
        <fullName evidence="1">DUF5678 domain-containing protein</fullName>
    </recommendedName>
</protein>
<dbReference type="AlphaFoldDB" id="A0A0G1REW2"/>
<dbReference type="Pfam" id="PF18929">
    <property type="entry name" value="DUF5678"/>
    <property type="match status" value="1"/>
</dbReference>